<dbReference type="SUPFAM" id="SSF51905">
    <property type="entry name" value="FAD/NAD(P)-binding domain"/>
    <property type="match status" value="2"/>
</dbReference>
<evidence type="ECO:0000256" key="5">
    <source>
        <dbReference type="ARBA" id="ARBA00023002"/>
    </source>
</evidence>
<dbReference type="Pfam" id="PF07992">
    <property type="entry name" value="Pyr_redox_2"/>
    <property type="match status" value="1"/>
</dbReference>
<dbReference type="PANTHER" id="PTHR43429:SF1">
    <property type="entry name" value="NAD(P)H SULFUR OXIDOREDUCTASE (COA-DEPENDENT)"/>
    <property type="match status" value="1"/>
</dbReference>
<dbReference type="InterPro" id="IPR016156">
    <property type="entry name" value="FAD/NAD-linked_Rdtase_dimer_sf"/>
</dbReference>
<dbReference type="PRINTS" id="PR00368">
    <property type="entry name" value="FADPNR"/>
</dbReference>
<proteinExistence type="inferred from homology"/>
<dbReference type="RefSeq" id="WP_084234736.1">
    <property type="nucleotide sequence ID" value="NZ_FWXW01000005.1"/>
</dbReference>
<dbReference type="OrthoDB" id="9802028at2"/>
<evidence type="ECO:0000256" key="4">
    <source>
        <dbReference type="ARBA" id="ARBA00022827"/>
    </source>
</evidence>
<name>A0A1W2B730_9FIRM</name>
<keyword evidence="6" id="KW-0676">Redox-active center</keyword>
<dbReference type="PANTHER" id="PTHR43429">
    <property type="entry name" value="PYRIDINE NUCLEOTIDE-DISULFIDE OXIDOREDUCTASE DOMAIN-CONTAINING"/>
    <property type="match status" value="1"/>
</dbReference>
<feature type="domain" description="Rhodanese" evidence="7">
    <location>
        <begin position="464"/>
        <end position="544"/>
    </location>
</feature>
<evidence type="ECO:0000259" key="7">
    <source>
        <dbReference type="PROSITE" id="PS50206"/>
    </source>
</evidence>
<dbReference type="EMBL" id="FWXW01000005">
    <property type="protein sequence ID" value="SMC68739.1"/>
    <property type="molecule type" value="Genomic_DNA"/>
</dbReference>
<evidence type="ECO:0000256" key="3">
    <source>
        <dbReference type="ARBA" id="ARBA00022630"/>
    </source>
</evidence>
<dbReference type="PROSITE" id="PS00380">
    <property type="entry name" value="RHODANESE_1"/>
    <property type="match status" value="1"/>
</dbReference>
<dbReference type="Pfam" id="PF00581">
    <property type="entry name" value="Rhodanese"/>
    <property type="match status" value="1"/>
</dbReference>
<dbReference type="SUPFAM" id="SSF55424">
    <property type="entry name" value="FAD/NAD-linked reductases, dimerisation (C-terminal) domain"/>
    <property type="match status" value="1"/>
</dbReference>
<dbReference type="SMART" id="SM00450">
    <property type="entry name" value="RHOD"/>
    <property type="match status" value="1"/>
</dbReference>
<evidence type="ECO:0000256" key="6">
    <source>
        <dbReference type="ARBA" id="ARBA00023284"/>
    </source>
</evidence>
<dbReference type="InterPro" id="IPR023753">
    <property type="entry name" value="FAD/NAD-binding_dom"/>
</dbReference>
<keyword evidence="3" id="KW-0285">Flavoprotein</keyword>
<dbReference type="PROSITE" id="PS50206">
    <property type="entry name" value="RHODANESE_3"/>
    <property type="match status" value="1"/>
</dbReference>
<dbReference type="STRING" id="1122930.SAMN02745168_2057"/>
<gene>
    <name evidence="8" type="ORF">SAMN02745168_2057</name>
</gene>
<dbReference type="InterPro" id="IPR001307">
    <property type="entry name" value="Thiosulphate_STrfase_CS"/>
</dbReference>
<dbReference type="GO" id="GO:0016491">
    <property type="term" value="F:oxidoreductase activity"/>
    <property type="evidence" value="ECO:0007669"/>
    <property type="project" value="UniProtKB-KW"/>
</dbReference>
<dbReference type="InterPro" id="IPR001763">
    <property type="entry name" value="Rhodanese-like_dom"/>
</dbReference>
<dbReference type="InterPro" id="IPR004099">
    <property type="entry name" value="Pyr_nucl-diS_OxRdtase_dimer"/>
</dbReference>
<dbReference type="Gene3D" id="3.50.50.60">
    <property type="entry name" value="FAD/NAD(P)-binding domain"/>
    <property type="match status" value="2"/>
</dbReference>
<sequence length="551" mass="58669">MKIVIIGGNAAGAAAAPRLRRLQPEAEIVVLERGEYVTTASCGLPYYIGGIVPLEKLYVHTPESFRKVYGVDLRIRTEVKRILPKEKKVLAKDLVSGREYEESYDKLLLTTGAEPVKPPIPGAELPGVFTLRGISDAVKIRSFIESKAPRRCVIVGGGSIGVEMAHNLHGLGMKVTIVEFADHAVGPLDLEMAAFVQRHIREKGVELLLKTALKGIEPAGNGSLVALTDRNKIETDMILLSVGVRPESALAMETGIALGVRGTIAINEFMQTSEPDIYAAGDAVETTDLVSGGRIFVPLSGPANRQGKLAAENICCAERPYRGTAGAAVLLAFDLTAAWVGMNERTAAARMIPHEASYTSARSHAGYYPGAEGMTVKLVFETGSGRLLGAQAVGRDNTDKVMDVLATALQAKMTVEDLGELELCYAPPFASMPTPVAMAGNVALNVLTGEMPVFHWHEAEALGRDPDTLLVDVGSPKEYAAGHIPGAVNIPVSALEENLPRIEKAKRVRVYSHSAAGGHEACIYLTGRGLDCRSLAGGYALYEVAASETAH</sequence>
<keyword evidence="9" id="KW-1185">Reference proteome</keyword>
<reference evidence="8 9" key="1">
    <citation type="submission" date="2017-04" db="EMBL/GenBank/DDBJ databases">
        <authorList>
            <person name="Afonso C.L."/>
            <person name="Miller P.J."/>
            <person name="Scott M.A."/>
            <person name="Spackman E."/>
            <person name="Goraichik I."/>
            <person name="Dimitrov K.M."/>
            <person name="Suarez D.L."/>
            <person name="Swayne D.E."/>
        </authorList>
    </citation>
    <scope>NUCLEOTIDE SEQUENCE [LARGE SCALE GENOMIC DNA]</scope>
    <source>
        <strain evidence="8 9">DSM 12816</strain>
    </source>
</reference>
<evidence type="ECO:0000256" key="2">
    <source>
        <dbReference type="ARBA" id="ARBA00009130"/>
    </source>
</evidence>
<evidence type="ECO:0000256" key="1">
    <source>
        <dbReference type="ARBA" id="ARBA00001974"/>
    </source>
</evidence>
<organism evidence="8 9">
    <name type="scientific">Papillibacter cinnamivorans DSM 12816</name>
    <dbReference type="NCBI Taxonomy" id="1122930"/>
    <lineage>
        <taxon>Bacteria</taxon>
        <taxon>Bacillati</taxon>
        <taxon>Bacillota</taxon>
        <taxon>Clostridia</taxon>
        <taxon>Eubacteriales</taxon>
        <taxon>Oscillospiraceae</taxon>
        <taxon>Papillibacter</taxon>
    </lineage>
</organism>
<keyword evidence="4" id="KW-0274">FAD</keyword>
<dbReference type="AlphaFoldDB" id="A0A1W2B730"/>
<dbReference type="GO" id="GO:0004792">
    <property type="term" value="F:thiosulfate-cyanide sulfurtransferase activity"/>
    <property type="evidence" value="ECO:0007669"/>
    <property type="project" value="InterPro"/>
</dbReference>
<evidence type="ECO:0000313" key="9">
    <source>
        <dbReference type="Proteomes" id="UP000192790"/>
    </source>
</evidence>
<dbReference type="Gene3D" id="3.40.250.10">
    <property type="entry name" value="Rhodanese-like domain"/>
    <property type="match status" value="1"/>
</dbReference>
<dbReference type="PRINTS" id="PR00411">
    <property type="entry name" value="PNDRDTASEI"/>
</dbReference>
<dbReference type="InterPro" id="IPR050260">
    <property type="entry name" value="FAD-bd_OxRdtase"/>
</dbReference>
<evidence type="ECO:0000313" key="8">
    <source>
        <dbReference type="EMBL" id="SMC68739.1"/>
    </source>
</evidence>
<comment type="similarity">
    <text evidence="2">Belongs to the class-III pyridine nucleotide-disulfide oxidoreductase family.</text>
</comment>
<dbReference type="Pfam" id="PF02852">
    <property type="entry name" value="Pyr_redox_dim"/>
    <property type="match status" value="1"/>
</dbReference>
<dbReference type="InterPro" id="IPR036188">
    <property type="entry name" value="FAD/NAD-bd_sf"/>
</dbReference>
<dbReference type="SUPFAM" id="SSF52821">
    <property type="entry name" value="Rhodanese/Cell cycle control phosphatase"/>
    <property type="match status" value="1"/>
</dbReference>
<dbReference type="InterPro" id="IPR036873">
    <property type="entry name" value="Rhodanese-like_dom_sf"/>
</dbReference>
<accession>A0A1W2B730</accession>
<dbReference type="Proteomes" id="UP000192790">
    <property type="component" value="Unassembled WGS sequence"/>
</dbReference>
<comment type="cofactor">
    <cofactor evidence="1">
        <name>FAD</name>
        <dbReference type="ChEBI" id="CHEBI:57692"/>
    </cofactor>
</comment>
<protein>
    <submittedName>
        <fullName evidence="8">NADPH-dependent 2,4-dienoyl-CoA reductase, sulfur reductase</fullName>
    </submittedName>
</protein>
<keyword evidence="5" id="KW-0560">Oxidoreductase</keyword>